<keyword evidence="2" id="KW-0408">Iron</keyword>
<reference evidence="3 4" key="1">
    <citation type="submission" date="2023-07" db="EMBL/GenBank/DDBJ databases">
        <authorList>
            <person name="Peeters C."/>
        </authorList>
    </citation>
    <scope>NUCLEOTIDE SEQUENCE [LARGE SCALE GENOMIC DNA]</scope>
    <source>
        <strain evidence="3 4">LMG 7141</strain>
    </source>
</reference>
<comment type="similarity">
    <text evidence="1 2">Belongs to the cytochrome P450 family.</text>
</comment>
<dbReference type="Gene3D" id="1.10.630.10">
    <property type="entry name" value="Cytochrome P450"/>
    <property type="match status" value="1"/>
</dbReference>
<protein>
    <recommendedName>
        <fullName evidence="5">Cytochrome P450</fullName>
    </recommendedName>
</protein>
<organism evidence="3 4">
    <name type="scientific">Ralstonia condita</name>
    <dbReference type="NCBI Taxonomy" id="3058600"/>
    <lineage>
        <taxon>Bacteria</taxon>
        <taxon>Pseudomonadati</taxon>
        <taxon>Pseudomonadota</taxon>
        <taxon>Betaproteobacteria</taxon>
        <taxon>Burkholderiales</taxon>
        <taxon>Burkholderiaceae</taxon>
        <taxon>Ralstonia</taxon>
    </lineage>
</organism>
<accession>A0ABM9JCU4</accession>
<comment type="caution">
    <text evidence="3">The sequence shown here is derived from an EMBL/GenBank/DDBJ whole genome shotgun (WGS) entry which is preliminary data.</text>
</comment>
<keyword evidence="2" id="KW-0479">Metal-binding</keyword>
<dbReference type="InterPro" id="IPR002397">
    <property type="entry name" value="Cyt_P450_B"/>
</dbReference>
<dbReference type="SUPFAM" id="SSF48264">
    <property type="entry name" value="Cytochrome P450"/>
    <property type="match status" value="1"/>
</dbReference>
<dbReference type="Pfam" id="PF00067">
    <property type="entry name" value="p450"/>
    <property type="match status" value="1"/>
</dbReference>
<dbReference type="InterPro" id="IPR017972">
    <property type="entry name" value="Cyt_P450_CS"/>
</dbReference>
<dbReference type="PROSITE" id="PS00086">
    <property type="entry name" value="CYTOCHROME_P450"/>
    <property type="match status" value="1"/>
</dbReference>
<keyword evidence="2" id="KW-0349">Heme</keyword>
<evidence type="ECO:0000313" key="3">
    <source>
        <dbReference type="EMBL" id="CAJ0789859.1"/>
    </source>
</evidence>
<evidence type="ECO:0000313" key="4">
    <source>
        <dbReference type="Proteomes" id="UP001189616"/>
    </source>
</evidence>
<name>A0ABM9JCU4_9RALS</name>
<keyword evidence="2" id="KW-0560">Oxidoreductase</keyword>
<keyword evidence="4" id="KW-1185">Reference proteome</keyword>
<dbReference type="PANTHER" id="PTHR46696">
    <property type="entry name" value="P450, PUTATIVE (EUROFUNG)-RELATED"/>
    <property type="match status" value="1"/>
</dbReference>
<dbReference type="RefSeq" id="WP_316657713.1">
    <property type="nucleotide sequence ID" value="NZ_CATYWO010000002.1"/>
</dbReference>
<proteinExistence type="inferred from homology"/>
<dbReference type="InterPro" id="IPR001128">
    <property type="entry name" value="Cyt_P450"/>
</dbReference>
<gene>
    <name evidence="3" type="ORF">LMG7141_02290</name>
</gene>
<sequence>MPPAALDSTLAAPANALQAVTHADPAPYYAQLAATRPCFFDDALGWWVAASASAVDAVLGNAACQVRPADEPVPKAIAASPTGSFFRRLVRQIDGPDHDSRKAAVMQVLGQLDVSALATRAHQQASAAWSDATCLTAALHADAHLRIPLATIAHILLGDDADAAACQTDIAAYLAALGAGANAAEVAEADAAVARLQDRFANAPLASDGDDADVSNLAALLAQTYDACAGLLGNCIVALSRHVGLVACLRTHPQAIERFVTEVLRRDAPVQNTRRFVSRDTELAGQALRPGDRILVLLAAANVDAAANADPLRFDIDRTQPRLWTFGAGPHRCPAEVLATVIARESVQHLLNLPNVDQWLVDLGEVAYRPSPNARMPVFHA</sequence>
<dbReference type="Proteomes" id="UP001189616">
    <property type="component" value="Unassembled WGS sequence"/>
</dbReference>
<dbReference type="InterPro" id="IPR036396">
    <property type="entry name" value="Cyt_P450_sf"/>
</dbReference>
<dbReference type="PRINTS" id="PR00359">
    <property type="entry name" value="BP450"/>
</dbReference>
<dbReference type="PANTHER" id="PTHR46696:SF1">
    <property type="entry name" value="CYTOCHROME P450 YJIB-RELATED"/>
    <property type="match status" value="1"/>
</dbReference>
<evidence type="ECO:0000256" key="1">
    <source>
        <dbReference type="ARBA" id="ARBA00010617"/>
    </source>
</evidence>
<evidence type="ECO:0000256" key="2">
    <source>
        <dbReference type="RuleBase" id="RU000461"/>
    </source>
</evidence>
<keyword evidence="2" id="KW-0503">Monooxygenase</keyword>
<evidence type="ECO:0008006" key="5">
    <source>
        <dbReference type="Google" id="ProtNLM"/>
    </source>
</evidence>
<dbReference type="CDD" id="cd11036">
    <property type="entry name" value="AknT-like"/>
    <property type="match status" value="1"/>
</dbReference>
<dbReference type="EMBL" id="CATYWO010000002">
    <property type="protein sequence ID" value="CAJ0789859.1"/>
    <property type="molecule type" value="Genomic_DNA"/>
</dbReference>